<proteinExistence type="predicted"/>
<evidence type="ECO:0000313" key="1">
    <source>
        <dbReference type="EMBL" id="CDW19328.1"/>
    </source>
</evidence>
<organism evidence="1">
    <name type="scientific">Lepeophtheirus salmonis</name>
    <name type="common">Salmon louse</name>
    <name type="synonym">Caligus salmonis</name>
    <dbReference type="NCBI Taxonomy" id="72036"/>
    <lineage>
        <taxon>Eukaryota</taxon>
        <taxon>Metazoa</taxon>
        <taxon>Ecdysozoa</taxon>
        <taxon>Arthropoda</taxon>
        <taxon>Crustacea</taxon>
        <taxon>Multicrustacea</taxon>
        <taxon>Hexanauplia</taxon>
        <taxon>Copepoda</taxon>
        <taxon>Siphonostomatoida</taxon>
        <taxon>Caligidae</taxon>
        <taxon>Lepeophtheirus</taxon>
    </lineage>
</organism>
<dbReference type="AlphaFoldDB" id="A0A0K2SZZ4"/>
<sequence>PCIERNPSLPLQDSLGHFRPSCQPCGLHLLSVCQEKGLQCLSYKHRGPQKDCQPALGHHDRGLSSGAGAIHLSQRHNCC</sequence>
<dbReference type="EMBL" id="HACA01001967">
    <property type="protein sequence ID" value="CDW19328.1"/>
    <property type="molecule type" value="Transcribed_RNA"/>
</dbReference>
<feature type="non-terminal residue" evidence="1">
    <location>
        <position position="1"/>
    </location>
</feature>
<reference evidence="1" key="1">
    <citation type="submission" date="2014-05" db="EMBL/GenBank/DDBJ databases">
        <authorList>
            <person name="Chronopoulou M."/>
        </authorList>
    </citation>
    <scope>NUCLEOTIDE SEQUENCE</scope>
    <source>
        <tissue evidence="1">Whole organism</tissue>
    </source>
</reference>
<accession>A0A0K2SZZ4</accession>
<protein>
    <submittedName>
        <fullName evidence="1">Uncharacterized protein</fullName>
    </submittedName>
</protein>
<name>A0A0K2SZZ4_LEPSM</name>